<dbReference type="RefSeq" id="WP_099431840.1">
    <property type="nucleotide sequence ID" value="NZ_CP024160.1"/>
</dbReference>
<dbReference type="NCBIfam" id="NF008865">
    <property type="entry name" value="PRK11898.1"/>
    <property type="match status" value="1"/>
</dbReference>
<evidence type="ECO:0000256" key="15">
    <source>
        <dbReference type="ARBA" id="ARBA00023268"/>
    </source>
</evidence>
<dbReference type="InterPro" id="IPR008242">
    <property type="entry name" value="Chor_mutase/pphenate_deHydtase"/>
</dbReference>
<dbReference type="KEGG" id="caer:CSV91_03665"/>
<dbReference type="AlphaFoldDB" id="A0A2D1TWJ4"/>
<evidence type="ECO:0000259" key="20">
    <source>
        <dbReference type="PROSITE" id="PS51168"/>
    </source>
</evidence>
<dbReference type="CDD" id="cd13631">
    <property type="entry name" value="PBP2_Ct-PDT_like"/>
    <property type="match status" value="1"/>
</dbReference>
<dbReference type="GO" id="GO:0046417">
    <property type="term" value="P:chorismate metabolic process"/>
    <property type="evidence" value="ECO:0007669"/>
    <property type="project" value="InterPro"/>
</dbReference>
<evidence type="ECO:0000256" key="18">
    <source>
        <dbReference type="ARBA" id="ARBA00047848"/>
    </source>
</evidence>
<dbReference type="UniPathway" id="UPA00121">
    <property type="reaction ID" value="UER00345"/>
</dbReference>
<evidence type="ECO:0000256" key="16">
    <source>
        <dbReference type="ARBA" id="ARBA00031175"/>
    </source>
</evidence>
<dbReference type="GO" id="GO:0004664">
    <property type="term" value="F:prephenate dehydratase activity"/>
    <property type="evidence" value="ECO:0007669"/>
    <property type="project" value="UniProtKB-EC"/>
</dbReference>
<evidence type="ECO:0000256" key="4">
    <source>
        <dbReference type="ARBA" id="ARBA00004741"/>
    </source>
</evidence>
<dbReference type="InterPro" id="IPR045865">
    <property type="entry name" value="ACT-like_dom_sf"/>
</dbReference>
<dbReference type="PROSITE" id="PS51671">
    <property type="entry name" value="ACT"/>
    <property type="match status" value="1"/>
</dbReference>
<dbReference type="Pfam" id="PF01842">
    <property type="entry name" value="ACT"/>
    <property type="match status" value="1"/>
</dbReference>
<evidence type="ECO:0000256" key="5">
    <source>
        <dbReference type="ARBA" id="ARBA00004817"/>
    </source>
</evidence>
<dbReference type="CDD" id="cd04905">
    <property type="entry name" value="ACT_CM-PDT"/>
    <property type="match status" value="1"/>
</dbReference>
<dbReference type="EC" id="4.2.1.51" evidence="6"/>
<dbReference type="Gene3D" id="3.40.190.10">
    <property type="entry name" value="Periplasmic binding protein-like II"/>
    <property type="match status" value="2"/>
</dbReference>
<sequence>MDLADIRQAIDGIDTTLLNSFVERMDIATEVAKSKIEMGKAVFDPARERSKLNNLAGRAPERYEAQTITLFRLLMSMSKAEQQRYINELMGITVSQKAHATAAAFDTPFPQTATVACQGVEGAYSQIAACKLFDVPDIAFFETFEGVMRAVRDGFCEFGVLPIENSTAGSVNAVYDLLAQFDFHIVRSLRLKIDHNLLVKPGTKLADIREVYSHGQAIAQCAGYIEAHGLHATKYPNTAMSAEMVASSERTDVAAIASRSCAALYGLEVLEPNIQDSDNNYTRFVVISREPRVYPGANRTSLMITTANEPGALYRVLERFYAFNINLIKLESRPIPGHDFEFMFYFDLDCPFGSKALDDLLDSIDDVCENFTYFGSYTEVL</sequence>
<dbReference type="Pfam" id="PF01817">
    <property type="entry name" value="CM_2"/>
    <property type="match status" value="1"/>
</dbReference>
<keyword evidence="14" id="KW-0456">Lyase</keyword>
<evidence type="ECO:0000256" key="9">
    <source>
        <dbReference type="ARBA" id="ARBA00022490"/>
    </source>
</evidence>
<dbReference type="PROSITE" id="PS51168">
    <property type="entry name" value="CHORISMATE_MUT_2"/>
    <property type="match status" value="1"/>
</dbReference>
<evidence type="ECO:0000256" key="2">
    <source>
        <dbReference type="ARBA" id="ARBA00002364"/>
    </source>
</evidence>
<dbReference type="EMBL" id="CP024160">
    <property type="protein sequence ID" value="ATP53710.1"/>
    <property type="molecule type" value="Genomic_DNA"/>
</dbReference>
<evidence type="ECO:0000313" key="23">
    <source>
        <dbReference type="EMBL" id="ATP53710.1"/>
    </source>
</evidence>
<feature type="domain" description="ACT" evidence="22">
    <location>
        <begin position="301"/>
        <end position="381"/>
    </location>
</feature>
<keyword evidence="15" id="KW-0511">Multifunctional enzyme</keyword>
<dbReference type="Gene3D" id="1.20.59.10">
    <property type="entry name" value="Chorismate mutase"/>
    <property type="match status" value="1"/>
</dbReference>
<dbReference type="UniPathway" id="UPA00120">
    <property type="reaction ID" value="UER00203"/>
</dbReference>
<evidence type="ECO:0000256" key="12">
    <source>
        <dbReference type="ARBA" id="ARBA00023222"/>
    </source>
</evidence>
<comment type="subcellular location">
    <subcellularLocation>
        <location evidence="3">Cytoplasm</location>
    </subcellularLocation>
</comment>
<dbReference type="SUPFAM" id="SSF48600">
    <property type="entry name" value="Chorismate mutase II"/>
    <property type="match status" value="1"/>
</dbReference>
<evidence type="ECO:0000256" key="7">
    <source>
        <dbReference type="ARBA" id="ARBA00014401"/>
    </source>
</evidence>
<evidence type="ECO:0000256" key="19">
    <source>
        <dbReference type="PIRSR" id="PIRSR001500-2"/>
    </source>
</evidence>
<dbReference type="SUPFAM" id="SSF53850">
    <property type="entry name" value="Periplasmic binding protein-like II"/>
    <property type="match status" value="1"/>
</dbReference>
<dbReference type="PROSITE" id="PS51171">
    <property type="entry name" value="PREPHENATE_DEHYDR_3"/>
    <property type="match status" value="1"/>
</dbReference>
<comment type="function">
    <text evidence="2">Catalyzes the Claisen rearrangement of chorismate to prephenate and the decarboxylation/dehydration of prephenate to phenylpyruvate.</text>
</comment>
<accession>A0A2D1TWJ4</accession>
<dbReference type="PANTHER" id="PTHR21022:SF19">
    <property type="entry name" value="PREPHENATE DEHYDRATASE-RELATED"/>
    <property type="match status" value="1"/>
</dbReference>
<dbReference type="GO" id="GO:0005737">
    <property type="term" value="C:cytoplasm"/>
    <property type="evidence" value="ECO:0007669"/>
    <property type="project" value="UniProtKB-SubCell"/>
</dbReference>
<dbReference type="InterPro" id="IPR002701">
    <property type="entry name" value="CM_II_prokaryot"/>
</dbReference>
<name>A0A2D1TWJ4_9ACTN</name>
<evidence type="ECO:0000256" key="3">
    <source>
        <dbReference type="ARBA" id="ARBA00004496"/>
    </source>
</evidence>
<evidence type="ECO:0000256" key="6">
    <source>
        <dbReference type="ARBA" id="ARBA00013147"/>
    </source>
</evidence>
<dbReference type="Pfam" id="PF00800">
    <property type="entry name" value="PDT"/>
    <property type="match status" value="1"/>
</dbReference>
<dbReference type="InterPro" id="IPR002912">
    <property type="entry name" value="ACT_dom"/>
</dbReference>
<evidence type="ECO:0000259" key="22">
    <source>
        <dbReference type="PROSITE" id="PS51671"/>
    </source>
</evidence>
<comment type="pathway">
    <text evidence="4">Amino-acid biosynthesis; L-phenylalanine biosynthesis; phenylpyruvate from prephenate: step 1/1.</text>
</comment>
<reference evidence="23 24" key="1">
    <citation type="submission" date="2017-10" db="EMBL/GenBank/DDBJ databases">
        <title>Complete genome sequence of Collinsella aerofaciens isolated from the gut of a healthy adult Indian.</title>
        <authorList>
            <person name="Bag S."/>
            <person name="Ghosh T.S."/>
            <person name="Das B."/>
        </authorList>
    </citation>
    <scope>NUCLEOTIDE SEQUENCE [LARGE SCALE GENOMIC DNA]</scope>
    <source>
        <strain evidence="24">indica</strain>
    </source>
</reference>
<evidence type="ECO:0000313" key="24">
    <source>
        <dbReference type="Proteomes" id="UP000225608"/>
    </source>
</evidence>
<evidence type="ECO:0000259" key="21">
    <source>
        <dbReference type="PROSITE" id="PS51171"/>
    </source>
</evidence>
<organism evidence="23 24">
    <name type="scientific">Collinsella aerofaciens</name>
    <dbReference type="NCBI Taxonomy" id="74426"/>
    <lineage>
        <taxon>Bacteria</taxon>
        <taxon>Bacillati</taxon>
        <taxon>Actinomycetota</taxon>
        <taxon>Coriobacteriia</taxon>
        <taxon>Coriobacteriales</taxon>
        <taxon>Coriobacteriaceae</taxon>
        <taxon>Collinsella</taxon>
    </lineage>
</organism>
<dbReference type="InterPro" id="IPR036263">
    <property type="entry name" value="Chorismate_II_sf"/>
</dbReference>
<keyword evidence="13" id="KW-0413">Isomerase</keyword>
<comment type="pathway">
    <text evidence="5">Metabolic intermediate biosynthesis; prephenate biosynthesis; prephenate from chorismate: step 1/1.</text>
</comment>
<evidence type="ECO:0000256" key="10">
    <source>
        <dbReference type="ARBA" id="ARBA00022605"/>
    </source>
</evidence>
<feature type="domain" description="Prephenate dehydratase" evidence="21">
    <location>
        <begin position="114"/>
        <end position="289"/>
    </location>
</feature>
<keyword evidence="10" id="KW-0028">Amino-acid biosynthesis</keyword>
<evidence type="ECO:0000256" key="8">
    <source>
        <dbReference type="ARBA" id="ARBA00021872"/>
    </source>
</evidence>
<proteinExistence type="predicted"/>
<evidence type="ECO:0000256" key="14">
    <source>
        <dbReference type="ARBA" id="ARBA00023239"/>
    </source>
</evidence>
<dbReference type="Proteomes" id="UP000225608">
    <property type="component" value="Chromosome"/>
</dbReference>
<evidence type="ECO:0000256" key="1">
    <source>
        <dbReference type="ARBA" id="ARBA00000824"/>
    </source>
</evidence>
<feature type="site" description="Essential for prephenate dehydratase activity" evidence="19">
    <location>
        <position position="282"/>
    </location>
</feature>
<dbReference type="SUPFAM" id="SSF55021">
    <property type="entry name" value="ACT-like"/>
    <property type="match status" value="1"/>
</dbReference>
<feature type="domain" description="Chorismate mutase" evidence="20">
    <location>
        <begin position="1"/>
        <end position="86"/>
    </location>
</feature>
<dbReference type="SMART" id="SM00830">
    <property type="entry name" value="CM_2"/>
    <property type="match status" value="1"/>
</dbReference>
<dbReference type="Gene3D" id="3.30.70.260">
    <property type="match status" value="1"/>
</dbReference>
<gene>
    <name evidence="23" type="ORF">CSV91_03665</name>
</gene>
<dbReference type="InterPro" id="IPR018528">
    <property type="entry name" value="Preph_deHydtase_CS"/>
</dbReference>
<comment type="catalytic activity">
    <reaction evidence="18">
        <text>prephenate + H(+) = 3-phenylpyruvate + CO2 + H2O</text>
        <dbReference type="Rhea" id="RHEA:21648"/>
        <dbReference type="ChEBI" id="CHEBI:15377"/>
        <dbReference type="ChEBI" id="CHEBI:15378"/>
        <dbReference type="ChEBI" id="CHEBI:16526"/>
        <dbReference type="ChEBI" id="CHEBI:18005"/>
        <dbReference type="ChEBI" id="CHEBI:29934"/>
        <dbReference type="EC" id="4.2.1.51"/>
    </reaction>
</comment>
<evidence type="ECO:0000256" key="11">
    <source>
        <dbReference type="ARBA" id="ARBA00023141"/>
    </source>
</evidence>
<dbReference type="InterPro" id="IPR001086">
    <property type="entry name" value="Preph_deHydtase"/>
</dbReference>
<dbReference type="PIRSF" id="PIRSF001500">
    <property type="entry name" value="Chor_mut_pdt_Ppr"/>
    <property type="match status" value="1"/>
</dbReference>
<keyword evidence="9" id="KW-0963">Cytoplasm</keyword>
<dbReference type="GO" id="GO:0004106">
    <property type="term" value="F:chorismate mutase activity"/>
    <property type="evidence" value="ECO:0007669"/>
    <property type="project" value="UniProtKB-EC"/>
</dbReference>
<dbReference type="InterPro" id="IPR036979">
    <property type="entry name" value="CM_dom_sf"/>
</dbReference>
<keyword evidence="12" id="KW-0584">Phenylalanine biosynthesis</keyword>
<dbReference type="PROSITE" id="PS00857">
    <property type="entry name" value="PREPHENATE_DEHYDR_1"/>
    <property type="match status" value="1"/>
</dbReference>
<protein>
    <recommendedName>
        <fullName evidence="7">Bifunctional chorismate mutase/prephenate dehydratase</fullName>
        <ecNumber evidence="6">4.2.1.51</ecNumber>
    </recommendedName>
    <alternativeName>
        <fullName evidence="17">Chorismate mutase-prephenate dehydratase</fullName>
    </alternativeName>
    <alternativeName>
        <fullName evidence="8">Prephenate dehydratase</fullName>
    </alternativeName>
    <alternativeName>
        <fullName evidence="16">p-protein</fullName>
    </alternativeName>
</protein>
<evidence type="ECO:0000256" key="17">
    <source>
        <dbReference type="ARBA" id="ARBA00031520"/>
    </source>
</evidence>
<comment type="catalytic activity">
    <reaction evidence="1">
        <text>chorismate = prephenate</text>
        <dbReference type="Rhea" id="RHEA:13897"/>
        <dbReference type="ChEBI" id="CHEBI:29748"/>
        <dbReference type="ChEBI" id="CHEBI:29934"/>
        <dbReference type="EC" id="5.4.99.5"/>
    </reaction>
</comment>
<dbReference type="GO" id="GO:0009094">
    <property type="term" value="P:L-phenylalanine biosynthetic process"/>
    <property type="evidence" value="ECO:0007669"/>
    <property type="project" value="UniProtKB-UniPathway"/>
</dbReference>
<evidence type="ECO:0000256" key="13">
    <source>
        <dbReference type="ARBA" id="ARBA00023235"/>
    </source>
</evidence>
<dbReference type="PANTHER" id="PTHR21022">
    <property type="entry name" value="PREPHENATE DEHYDRATASE P PROTEIN"/>
    <property type="match status" value="1"/>
</dbReference>
<keyword evidence="11" id="KW-0057">Aromatic amino acid biosynthesis</keyword>